<evidence type="ECO:0000313" key="2">
    <source>
        <dbReference type="EMBL" id="VDC89195.1"/>
    </source>
</evidence>
<gene>
    <name evidence="2" type="ORF">BRAA02T07200Z</name>
    <name evidence="1" type="ORF">BRAPAZ1V2_A02P27540.2</name>
</gene>
<dbReference type="Gramene" id="A02p27540.2_BraZ1">
    <property type="protein sequence ID" value="A02p27540.2_BraZ1.CDS.1"/>
    <property type="gene ID" value="A02g27540.2_BraZ1"/>
</dbReference>
<sequence length="59" mass="6879">MDHMSLYSSYHAKTMVKPNKKKVKGYSPKFHMSFLIKTTSNCSENDHAHFYFLHNLSLG</sequence>
<dbReference type="AlphaFoldDB" id="A0A3P6AHT1"/>
<proteinExistence type="predicted"/>
<organism evidence="2">
    <name type="scientific">Brassica campestris</name>
    <name type="common">Field mustard</name>
    <dbReference type="NCBI Taxonomy" id="3711"/>
    <lineage>
        <taxon>Eukaryota</taxon>
        <taxon>Viridiplantae</taxon>
        <taxon>Streptophyta</taxon>
        <taxon>Embryophyta</taxon>
        <taxon>Tracheophyta</taxon>
        <taxon>Spermatophyta</taxon>
        <taxon>Magnoliopsida</taxon>
        <taxon>eudicotyledons</taxon>
        <taxon>Gunneridae</taxon>
        <taxon>Pentapetalae</taxon>
        <taxon>rosids</taxon>
        <taxon>malvids</taxon>
        <taxon>Brassicales</taxon>
        <taxon>Brassicaceae</taxon>
        <taxon>Brassiceae</taxon>
        <taxon>Brassica</taxon>
    </lineage>
</organism>
<reference evidence="2" key="1">
    <citation type="submission" date="2018-11" db="EMBL/GenBank/DDBJ databases">
        <authorList>
            <consortium name="Genoscope - CEA"/>
            <person name="William W."/>
        </authorList>
    </citation>
    <scope>NUCLEOTIDE SEQUENCE</scope>
</reference>
<dbReference type="EMBL" id="LS974618">
    <property type="protein sequence ID" value="CAG7893802.1"/>
    <property type="molecule type" value="Genomic_DNA"/>
</dbReference>
<evidence type="ECO:0000313" key="1">
    <source>
        <dbReference type="EMBL" id="CAG7893802.1"/>
    </source>
</evidence>
<protein>
    <submittedName>
        <fullName evidence="1">Uncharacterized protein</fullName>
    </submittedName>
</protein>
<dbReference type="EMBL" id="LR031573">
    <property type="protein sequence ID" value="VDC89195.1"/>
    <property type="molecule type" value="Genomic_DNA"/>
</dbReference>
<dbReference type="Proteomes" id="UP000694005">
    <property type="component" value="Chromosome A02"/>
</dbReference>
<name>A0A3P6AHT1_BRACM</name>
<accession>A0A3P6AHT1</accession>